<organism evidence="3 4">
    <name type="scientific">Roseisalinus antarcticus</name>
    <dbReference type="NCBI Taxonomy" id="254357"/>
    <lineage>
        <taxon>Bacteria</taxon>
        <taxon>Pseudomonadati</taxon>
        <taxon>Pseudomonadota</taxon>
        <taxon>Alphaproteobacteria</taxon>
        <taxon>Rhodobacterales</taxon>
        <taxon>Roseobacteraceae</taxon>
        <taxon>Roseisalinus</taxon>
    </lineage>
</organism>
<dbReference type="PANTHER" id="PTHR12227:SF0">
    <property type="entry name" value="GLYCERATE KINASE"/>
    <property type="match status" value="1"/>
</dbReference>
<dbReference type="PANTHER" id="PTHR12227">
    <property type="entry name" value="GLYCERATE KINASE"/>
    <property type="match status" value="1"/>
</dbReference>
<dbReference type="Gene3D" id="3.40.1480.10">
    <property type="entry name" value="MOFRL domain"/>
    <property type="match status" value="1"/>
</dbReference>
<evidence type="ECO:0000259" key="1">
    <source>
        <dbReference type="Pfam" id="PF05161"/>
    </source>
</evidence>
<dbReference type="InterPro" id="IPR037035">
    <property type="entry name" value="GK-like_C_sf"/>
</dbReference>
<reference evidence="3 4" key="1">
    <citation type="submission" date="2017-03" db="EMBL/GenBank/DDBJ databases">
        <authorList>
            <person name="Afonso C.L."/>
            <person name="Miller P.J."/>
            <person name="Scott M.A."/>
            <person name="Spackman E."/>
            <person name="Goraichik I."/>
            <person name="Dimitrov K.M."/>
            <person name="Suarez D.L."/>
            <person name="Swayne D.E."/>
        </authorList>
    </citation>
    <scope>NUCLEOTIDE SEQUENCE [LARGE SCALE GENOMIC DNA]</scope>
    <source>
        <strain evidence="3 4">CECT 7023</strain>
    </source>
</reference>
<dbReference type="GO" id="GO:0005737">
    <property type="term" value="C:cytoplasm"/>
    <property type="evidence" value="ECO:0007669"/>
    <property type="project" value="TreeGrafter"/>
</dbReference>
<dbReference type="SUPFAM" id="SSF82544">
    <property type="entry name" value="GckA/TtuD-like"/>
    <property type="match status" value="1"/>
</dbReference>
<dbReference type="OrthoDB" id="9766552at2"/>
<dbReference type="GO" id="GO:0008887">
    <property type="term" value="F:glycerate kinase activity"/>
    <property type="evidence" value="ECO:0007669"/>
    <property type="project" value="InterPro"/>
</dbReference>
<keyword evidence="4" id="KW-1185">Reference proteome</keyword>
<sequence>MDVRKRAGLKRLFEIGVAAADPFGAVSSALPEAAPTLVLAVGKAARRMAEAALARYGPVETLVATVAGADAPLPGAVVMIGDHPVPGAGSAAAGAEIWARAGALGAGDRLLVLMSGGASALVAAPAEGLSLDDKIAVTEALLASGAEIGEMNLVRQQLSRLKGGGLVTRAAPAAVEALILSDVIGDDLSAIGSGLTVPPLGTRAEARAMLERLGAWDGVPAAVRRHLSSADPRVALPEARNRIVGSNARSVAAMSEAAPEAATLEPVTGDVGLAATRVAGAAAPGLTLWGGETTVVLRGQGRGGRNQEMALRIALLAEERGWPEGWLCLCGGTDGRDGPTDAAGGLVDAGTLGRIRAAGLDPAGLLAENDSYRALAAAGDLLMTGATGTNVADLGMIWRP</sequence>
<dbReference type="AlphaFoldDB" id="A0A1Y5TYK9"/>
<gene>
    <name evidence="3" type="primary">ttuD</name>
    <name evidence="3" type="ORF">ROA7023_04216</name>
</gene>
<accession>A0A1Y5TYK9</accession>
<protein>
    <submittedName>
        <fullName evidence="3">Putative hydroxypyruvate reductase</fullName>
        <ecNumber evidence="3">1.1.1.81</ecNumber>
    </submittedName>
</protein>
<dbReference type="Pfam" id="PF05161">
    <property type="entry name" value="MOFRL"/>
    <property type="match status" value="1"/>
</dbReference>
<dbReference type="InterPro" id="IPR025286">
    <property type="entry name" value="MOFRL_assoc_dom"/>
</dbReference>
<feature type="domain" description="MOFRL-associated" evidence="2">
    <location>
        <begin position="9"/>
        <end position="227"/>
    </location>
</feature>
<dbReference type="InterPro" id="IPR038614">
    <property type="entry name" value="GK_N_sf"/>
</dbReference>
<dbReference type="InterPro" id="IPR007835">
    <property type="entry name" value="MOFRL"/>
</dbReference>
<evidence type="ECO:0000313" key="3">
    <source>
        <dbReference type="EMBL" id="SLN76629.1"/>
    </source>
</evidence>
<dbReference type="RefSeq" id="WP_085880921.1">
    <property type="nucleotide sequence ID" value="NZ_FWFZ01000044.1"/>
</dbReference>
<dbReference type="Gene3D" id="3.40.50.10180">
    <property type="entry name" value="Glycerate kinase, MOFRL-like N-terminal domain"/>
    <property type="match status" value="1"/>
</dbReference>
<evidence type="ECO:0000313" key="4">
    <source>
        <dbReference type="Proteomes" id="UP000193900"/>
    </source>
</evidence>
<keyword evidence="3" id="KW-0670">Pyruvate</keyword>
<dbReference type="Pfam" id="PF13660">
    <property type="entry name" value="DUF4147"/>
    <property type="match status" value="1"/>
</dbReference>
<dbReference type="Proteomes" id="UP000193900">
    <property type="component" value="Unassembled WGS sequence"/>
</dbReference>
<proteinExistence type="predicted"/>
<feature type="domain" description="MOFRL" evidence="1">
    <location>
        <begin position="287"/>
        <end position="393"/>
    </location>
</feature>
<dbReference type="GO" id="GO:0016618">
    <property type="term" value="F:hydroxypyruvate reductase [NAD(P)H] activity"/>
    <property type="evidence" value="ECO:0007669"/>
    <property type="project" value="UniProtKB-EC"/>
</dbReference>
<keyword evidence="3" id="KW-0560">Oxidoreductase</keyword>
<name>A0A1Y5TYK9_9RHOB</name>
<dbReference type="EC" id="1.1.1.81" evidence="3"/>
<dbReference type="InterPro" id="IPR039760">
    <property type="entry name" value="MOFRL_protein"/>
</dbReference>
<evidence type="ECO:0000259" key="2">
    <source>
        <dbReference type="Pfam" id="PF13660"/>
    </source>
</evidence>
<dbReference type="EMBL" id="FWFZ01000044">
    <property type="protein sequence ID" value="SLN76629.1"/>
    <property type="molecule type" value="Genomic_DNA"/>
</dbReference>